<reference evidence="14 15" key="1">
    <citation type="submission" date="2016-10" db="EMBL/GenBank/DDBJ databases">
        <authorList>
            <person name="de Groot N.N."/>
        </authorList>
    </citation>
    <scope>NUCLEOTIDE SEQUENCE [LARGE SCALE GENOMIC DNA]</scope>
    <source>
        <strain evidence="14 15">DSM 18978</strain>
    </source>
</reference>
<evidence type="ECO:0000256" key="2">
    <source>
        <dbReference type="ARBA" id="ARBA00022563"/>
    </source>
</evidence>
<evidence type="ECO:0000256" key="4">
    <source>
        <dbReference type="ARBA" id="ARBA00022755"/>
    </source>
</evidence>
<dbReference type="GO" id="GO:0000105">
    <property type="term" value="P:L-histidine biosynthetic process"/>
    <property type="evidence" value="ECO:0007669"/>
    <property type="project" value="UniProtKB-KW"/>
</dbReference>
<dbReference type="SUPFAM" id="SSF53223">
    <property type="entry name" value="Aminoacid dehydrogenase-like, N-terminal domain"/>
    <property type="match status" value="1"/>
</dbReference>
<feature type="binding site" evidence="11">
    <location>
        <position position="231"/>
    </location>
    <ligand>
        <name>NADP(+)</name>
        <dbReference type="ChEBI" id="CHEBI:58349"/>
    </ligand>
</feature>
<evidence type="ECO:0000256" key="10">
    <source>
        <dbReference type="ARBA" id="ARBA00023268"/>
    </source>
</evidence>
<keyword evidence="9 11" id="KW-0486">Methionine biosynthesis</keyword>
<comment type="function">
    <text evidence="11">Catalyzes the oxidation of 5,10-methylenetetrahydrofolate to 5,10-methenyltetrahydrofolate and then the hydrolysis of 5,10-methenyltetrahydrofolate to 10-formyltetrahydrofolate.</text>
</comment>
<keyword evidence="3 11" id="KW-0028">Amino-acid biosynthesis</keyword>
<keyword evidence="15" id="KW-1185">Reference proteome</keyword>
<feature type="domain" description="Tetrahydrofolate dehydrogenase/cyclohydrolase catalytic" evidence="12">
    <location>
        <begin position="5"/>
        <end position="119"/>
    </location>
</feature>
<dbReference type="Proteomes" id="UP000198636">
    <property type="component" value="Unassembled WGS sequence"/>
</dbReference>
<comment type="catalytic activity">
    <reaction evidence="11">
        <text>(6R)-5,10-methylene-5,6,7,8-tetrahydrofolate + NADP(+) = (6R)-5,10-methenyltetrahydrofolate + NADPH</text>
        <dbReference type="Rhea" id="RHEA:22812"/>
        <dbReference type="ChEBI" id="CHEBI:15636"/>
        <dbReference type="ChEBI" id="CHEBI:57455"/>
        <dbReference type="ChEBI" id="CHEBI:57783"/>
        <dbReference type="ChEBI" id="CHEBI:58349"/>
        <dbReference type="EC" id="1.5.1.5"/>
    </reaction>
</comment>
<feature type="binding site" evidence="11">
    <location>
        <begin position="165"/>
        <end position="167"/>
    </location>
    <ligand>
        <name>NADP(+)</name>
        <dbReference type="ChEBI" id="CHEBI:58349"/>
    </ligand>
</feature>
<name>A0A1G5JT46_9FIRM</name>
<gene>
    <name evidence="11" type="primary">folD</name>
    <name evidence="14" type="ORF">SAMN03080606_03008</name>
</gene>
<evidence type="ECO:0000313" key="15">
    <source>
        <dbReference type="Proteomes" id="UP000198636"/>
    </source>
</evidence>
<keyword evidence="6 11" id="KW-0521">NADP</keyword>
<dbReference type="RefSeq" id="WP_091545257.1">
    <property type="nucleotide sequence ID" value="NZ_FMUS01000021.1"/>
</dbReference>
<dbReference type="InterPro" id="IPR000672">
    <property type="entry name" value="THF_DH/CycHdrlase"/>
</dbReference>
<dbReference type="GO" id="GO:0035999">
    <property type="term" value="P:tetrahydrofolate interconversion"/>
    <property type="evidence" value="ECO:0007669"/>
    <property type="project" value="UniProtKB-UniRule"/>
</dbReference>
<keyword evidence="5 11" id="KW-0378">Hydrolase</keyword>
<dbReference type="OrthoDB" id="9803580at2"/>
<proteinExistence type="inferred from homology"/>
<dbReference type="UniPathway" id="UPA00193"/>
<keyword evidence="4 11" id="KW-0658">Purine biosynthesis</keyword>
<dbReference type="GO" id="GO:0009086">
    <property type="term" value="P:methionine biosynthetic process"/>
    <property type="evidence" value="ECO:0007669"/>
    <property type="project" value="UniProtKB-KW"/>
</dbReference>
<evidence type="ECO:0000256" key="6">
    <source>
        <dbReference type="ARBA" id="ARBA00022857"/>
    </source>
</evidence>
<dbReference type="HAMAP" id="MF_01576">
    <property type="entry name" value="THF_DHG_CYH"/>
    <property type="match status" value="1"/>
</dbReference>
<evidence type="ECO:0000256" key="7">
    <source>
        <dbReference type="ARBA" id="ARBA00023002"/>
    </source>
</evidence>
<evidence type="ECO:0000256" key="3">
    <source>
        <dbReference type="ARBA" id="ARBA00022605"/>
    </source>
</evidence>
<evidence type="ECO:0000256" key="8">
    <source>
        <dbReference type="ARBA" id="ARBA00023102"/>
    </source>
</evidence>
<comment type="subunit">
    <text evidence="11">Homodimer.</text>
</comment>
<dbReference type="Gene3D" id="3.40.50.10860">
    <property type="entry name" value="Leucine Dehydrogenase, chain A, domain 1"/>
    <property type="match status" value="1"/>
</dbReference>
<evidence type="ECO:0000313" key="14">
    <source>
        <dbReference type="EMBL" id="SCY91091.1"/>
    </source>
</evidence>
<dbReference type="GO" id="GO:0005829">
    <property type="term" value="C:cytosol"/>
    <property type="evidence" value="ECO:0007669"/>
    <property type="project" value="TreeGrafter"/>
</dbReference>
<dbReference type="EC" id="1.5.1.5" evidence="11"/>
<dbReference type="CDD" id="cd01080">
    <property type="entry name" value="NAD_bind_m-THF_DH_Cyclohyd"/>
    <property type="match status" value="1"/>
</dbReference>
<dbReference type="Pfam" id="PF00763">
    <property type="entry name" value="THF_DHG_CYH"/>
    <property type="match status" value="1"/>
</dbReference>
<dbReference type="Gene3D" id="3.40.50.720">
    <property type="entry name" value="NAD(P)-binding Rossmann-like Domain"/>
    <property type="match status" value="1"/>
</dbReference>
<organism evidence="14 15">
    <name type="scientific">Alkaliphilus peptidifermentans DSM 18978</name>
    <dbReference type="NCBI Taxonomy" id="1120976"/>
    <lineage>
        <taxon>Bacteria</taxon>
        <taxon>Bacillati</taxon>
        <taxon>Bacillota</taxon>
        <taxon>Clostridia</taxon>
        <taxon>Peptostreptococcales</taxon>
        <taxon>Natronincolaceae</taxon>
        <taxon>Alkaliphilus</taxon>
    </lineage>
</organism>
<dbReference type="PANTHER" id="PTHR48099:SF5">
    <property type="entry name" value="C-1-TETRAHYDROFOLATE SYNTHASE, CYTOPLASMIC"/>
    <property type="match status" value="1"/>
</dbReference>
<feature type="domain" description="Tetrahydrofolate dehydrogenase/cyclohydrolase NAD(P)-binding" evidence="13">
    <location>
        <begin position="139"/>
        <end position="278"/>
    </location>
</feature>
<dbReference type="Pfam" id="PF02882">
    <property type="entry name" value="THF_DHG_CYH_C"/>
    <property type="match status" value="1"/>
</dbReference>
<evidence type="ECO:0000259" key="13">
    <source>
        <dbReference type="Pfam" id="PF02882"/>
    </source>
</evidence>
<dbReference type="GO" id="GO:0006164">
    <property type="term" value="P:purine nucleotide biosynthetic process"/>
    <property type="evidence" value="ECO:0007669"/>
    <property type="project" value="UniProtKB-KW"/>
</dbReference>
<dbReference type="InterPro" id="IPR020630">
    <property type="entry name" value="THF_DH/CycHdrlase_cat_dom"/>
</dbReference>
<evidence type="ECO:0000256" key="9">
    <source>
        <dbReference type="ARBA" id="ARBA00023167"/>
    </source>
</evidence>
<keyword evidence="10 11" id="KW-0511">Multifunctional enzyme</keyword>
<evidence type="ECO:0000259" key="12">
    <source>
        <dbReference type="Pfam" id="PF00763"/>
    </source>
</evidence>
<protein>
    <recommendedName>
        <fullName evidence="11">Bifunctional protein FolD</fullName>
    </recommendedName>
    <domain>
        <recommendedName>
            <fullName evidence="11">Methylenetetrahydrofolate dehydrogenase</fullName>
            <ecNumber evidence="11">1.5.1.5</ecNumber>
        </recommendedName>
    </domain>
    <domain>
        <recommendedName>
            <fullName evidence="11">Methenyltetrahydrofolate cyclohydrolase</fullName>
            <ecNumber evidence="11">3.5.4.9</ecNumber>
        </recommendedName>
    </domain>
</protein>
<dbReference type="GO" id="GO:0004477">
    <property type="term" value="F:methenyltetrahydrofolate cyclohydrolase activity"/>
    <property type="evidence" value="ECO:0007669"/>
    <property type="project" value="UniProtKB-UniRule"/>
</dbReference>
<dbReference type="GO" id="GO:0004488">
    <property type="term" value="F:methylenetetrahydrofolate dehydrogenase (NADP+) activity"/>
    <property type="evidence" value="ECO:0007669"/>
    <property type="project" value="UniProtKB-UniRule"/>
</dbReference>
<dbReference type="AlphaFoldDB" id="A0A1G5JT46"/>
<sequence length="285" mass="31432">MTKILTGKEVKKSIQQNIQEKIEALNKQDIYPKLAIVRVGKREDDIAYEKNIIKNCHQMKIETHLCHLDLNISLEEFKREIGALNDNDDIHGILIFRPLPIQLPQEIVKYLVSPEKDIDCMHPINLGKVFEGELDGLVPCTSKAVIEILKYYEIPLAGSNVIVINSSVVVGKPLAMMLIQDGATPTICHSKSKDIQGITTNADIIVTAIGKPKFFDEKYFSQEAIVIDVGINADEEGSICGDVDYNKVVDIVAGITPVPNGVGTVTTTLLLENLVKAAYIIKGVQ</sequence>
<dbReference type="InterPro" id="IPR046346">
    <property type="entry name" value="Aminoacid_DH-like_N_sf"/>
</dbReference>
<dbReference type="PANTHER" id="PTHR48099">
    <property type="entry name" value="C-1-TETRAHYDROFOLATE SYNTHASE, CYTOPLASMIC-RELATED"/>
    <property type="match status" value="1"/>
</dbReference>
<keyword evidence="2 11" id="KW-0554">One-carbon metabolism</keyword>
<dbReference type="STRING" id="1120976.SAMN03080606_03008"/>
<dbReference type="SUPFAM" id="SSF51735">
    <property type="entry name" value="NAD(P)-binding Rossmann-fold domains"/>
    <property type="match status" value="1"/>
</dbReference>
<evidence type="ECO:0000256" key="5">
    <source>
        <dbReference type="ARBA" id="ARBA00022801"/>
    </source>
</evidence>
<dbReference type="EMBL" id="FMUS01000021">
    <property type="protein sequence ID" value="SCY91091.1"/>
    <property type="molecule type" value="Genomic_DNA"/>
</dbReference>
<accession>A0A1G5JT46</accession>
<dbReference type="PRINTS" id="PR00085">
    <property type="entry name" value="THFDHDRGNASE"/>
</dbReference>
<dbReference type="InterPro" id="IPR020631">
    <property type="entry name" value="THF_DH/CycHdrlase_NAD-bd_dom"/>
</dbReference>
<evidence type="ECO:0000256" key="11">
    <source>
        <dbReference type="HAMAP-Rule" id="MF_01576"/>
    </source>
</evidence>
<comment type="caution">
    <text evidence="11">Lacks conserved residue(s) required for the propagation of feature annotation.</text>
</comment>
<comment type="catalytic activity">
    <reaction evidence="11">
        <text>(6R)-5,10-methenyltetrahydrofolate + H2O = (6R)-10-formyltetrahydrofolate + H(+)</text>
        <dbReference type="Rhea" id="RHEA:23700"/>
        <dbReference type="ChEBI" id="CHEBI:15377"/>
        <dbReference type="ChEBI" id="CHEBI:15378"/>
        <dbReference type="ChEBI" id="CHEBI:57455"/>
        <dbReference type="ChEBI" id="CHEBI:195366"/>
        <dbReference type="EC" id="3.5.4.9"/>
    </reaction>
</comment>
<evidence type="ECO:0000256" key="1">
    <source>
        <dbReference type="ARBA" id="ARBA00004777"/>
    </source>
</evidence>
<keyword evidence="7 11" id="KW-0560">Oxidoreductase</keyword>
<dbReference type="EC" id="3.5.4.9" evidence="11"/>
<keyword evidence="8 11" id="KW-0368">Histidine biosynthesis</keyword>
<comment type="pathway">
    <text evidence="1 11">One-carbon metabolism; tetrahydrofolate interconversion.</text>
</comment>
<dbReference type="InterPro" id="IPR036291">
    <property type="entry name" value="NAD(P)-bd_dom_sf"/>
</dbReference>
<comment type="similarity">
    <text evidence="11">Belongs to the tetrahydrofolate dehydrogenase/cyclohydrolase family.</text>
</comment>